<dbReference type="PATRIC" id="fig|1423775.4.peg.906"/>
<dbReference type="SUPFAM" id="SSF54427">
    <property type="entry name" value="NTF2-like"/>
    <property type="match status" value="1"/>
</dbReference>
<dbReference type="Proteomes" id="UP000051248">
    <property type="component" value="Unassembled WGS sequence"/>
</dbReference>
<proteinExistence type="predicted"/>
<dbReference type="Pfam" id="PF14534">
    <property type="entry name" value="DUF4440"/>
    <property type="match status" value="1"/>
</dbReference>
<protein>
    <recommendedName>
        <fullName evidence="1">DUF4440 domain-containing protein</fullName>
    </recommendedName>
</protein>
<evidence type="ECO:0000313" key="2">
    <source>
        <dbReference type="EMBL" id="KRK81289.1"/>
    </source>
</evidence>
<dbReference type="InterPro" id="IPR032710">
    <property type="entry name" value="NTF2-like_dom_sf"/>
</dbReference>
<accession>A0A0R1KK39</accession>
<dbReference type="STRING" id="1423775.FD03_GL000881"/>
<reference evidence="2 3" key="1">
    <citation type="journal article" date="2015" name="Genome Announc.">
        <title>Expanding the biotechnology potential of lactobacilli through comparative genomics of 213 strains and associated genera.</title>
        <authorList>
            <person name="Sun Z."/>
            <person name="Harris H.M."/>
            <person name="McCann A."/>
            <person name="Guo C."/>
            <person name="Argimon S."/>
            <person name="Zhang W."/>
            <person name="Yang X."/>
            <person name="Jeffery I.B."/>
            <person name="Cooney J.C."/>
            <person name="Kagawa T.F."/>
            <person name="Liu W."/>
            <person name="Song Y."/>
            <person name="Salvetti E."/>
            <person name="Wrobel A."/>
            <person name="Rasinkangas P."/>
            <person name="Parkhill J."/>
            <person name="Rea M.C."/>
            <person name="O'Sullivan O."/>
            <person name="Ritari J."/>
            <person name="Douillard F.P."/>
            <person name="Paul Ross R."/>
            <person name="Yang R."/>
            <person name="Briner A.E."/>
            <person name="Felis G.E."/>
            <person name="de Vos W.M."/>
            <person name="Barrangou R."/>
            <person name="Klaenhammer T.R."/>
            <person name="Caufield P.W."/>
            <person name="Cui Y."/>
            <person name="Zhang H."/>
            <person name="O'Toole P.W."/>
        </authorList>
    </citation>
    <scope>NUCLEOTIDE SEQUENCE [LARGE SCALE GENOMIC DNA]</scope>
    <source>
        <strain evidence="2 3">DSM 19682</strain>
    </source>
</reference>
<keyword evidence="3" id="KW-1185">Reference proteome</keyword>
<dbReference type="Gene3D" id="3.10.450.50">
    <property type="match status" value="1"/>
</dbReference>
<feature type="domain" description="DUF4440" evidence="1">
    <location>
        <begin position="7"/>
        <end position="113"/>
    </location>
</feature>
<evidence type="ECO:0000313" key="3">
    <source>
        <dbReference type="Proteomes" id="UP000051248"/>
    </source>
</evidence>
<comment type="caution">
    <text evidence="2">The sequence shown here is derived from an EMBL/GenBank/DDBJ whole genome shotgun (WGS) entry which is preliminary data.</text>
</comment>
<dbReference type="AlphaFoldDB" id="A0A0R1KK39"/>
<dbReference type="OrthoDB" id="3253136at2"/>
<dbReference type="EMBL" id="AZDZ01000001">
    <property type="protein sequence ID" value="KRK81289.1"/>
    <property type="molecule type" value="Genomic_DNA"/>
</dbReference>
<name>A0A0R1KK39_9LACO</name>
<dbReference type="eggNOG" id="ENOG50331BT">
    <property type="taxonomic scope" value="Bacteria"/>
</dbReference>
<organism evidence="2 3">
    <name type="scientific">Companilactobacillus nodensis DSM 19682 = JCM 14932 = NBRC 107160</name>
    <dbReference type="NCBI Taxonomy" id="1423775"/>
    <lineage>
        <taxon>Bacteria</taxon>
        <taxon>Bacillati</taxon>
        <taxon>Bacillota</taxon>
        <taxon>Bacilli</taxon>
        <taxon>Lactobacillales</taxon>
        <taxon>Lactobacillaceae</taxon>
        <taxon>Companilactobacillus</taxon>
    </lineage>
</organism>
<dbReference type="RefSeq" id="WP_025023471.1">
    <property type="nucleotide sequence ID" value="NZ_AZDZ01000001.1"/>
</dbReference>
<gene>
    <name evidence="2" type="ORF">FD03_GL000881</name>
</gene>
<evidence type="ECO:0000259" key="1">
    <source>
        <dbReference type="Pfam" id="PF14534"/>
    </source>
</evidence>
<dbReference type="InterPro" id="IPR027843">
    <property type="entry name" value="DUF4440"/>
</dbReference>
<sequence length="123" mass="14367">MTDKEQIIELYRTENRAMVAKNISKLNEILLPSMNLTHMTGYVQKKLEWIDQIQNEQMKYFDSVEDNIKDIKIDGDNASLVGQNQVRASVWGGGINTWPLQMKMYFVKKNDQWFISDQVASTY</sequence>